<dbReference type="Pfam" id="PF00067">
    <property type="entry name" value="p450"/>
    <property type="match status" value="1"/>
</dbReference>
<evidence type="ECO:0000256" key="6">
    <source>
        <dbReference type="SAM" id="MobiDB-lite"/>
    </source>
</evidence>
<dbReference type="SUPFAM" id="SSF48264">
    <property type="entry name" value="Cytochrome P450"/>
    <property type="match status" value="1"/>
</dbReference>
<gene>
    <name evidence="7" type="ORF">HO133_001485</name>
</gene>
<evidence type="ECO:0000313" key="7">
    <source>
        <dbReference type="EMBL" id="KAF6222399.1"/>
    </source>
</evidence>
<dbReference type="GeneID" id="59329901"/>
<dbReference type="PANTHER" id="PTHR46206">
    <property type="entry name" value="CYTOCHROME P450"/>
    <property type="match status" value="1"/>
</dbReference>
<evidence type="ECO:0000256" key="1">
    <source>
        <dbReference type="ARBA" id="ARBA00001971"/>
    </source>
</evidence>
<dbReference type="EMBL" id="JACCJB010000012">
    <property type="protein sequence ID" value="KAF6222399.1"/>
    <property type="molecule type" value="Genomic_DNA"/>
</dbReference>
<reference evidence="7 8" key="1">
    <citation type="journal article" date="2020" name="Genomics">
        <title>Complete, high-quality genomes from long-read metagenomic sequencing of two wolf lichen thalli reveals enigmatic genome architecture.</title>
        <authorList>
            <person name="McKenzie S.K."/>
            <person name="Walston R.F."/>
            <person name="Allen J.L."/>
        </authorList>
    </citation>
    <scope>NUCLEOTIDE SEQUENCE [LARGE SCALE GENOMIC DNA]</scope>
    <source>
        <strain evidence="7">WasteWater1</strain>
    </source>
</reference>
<organism evidence="7 8">
    <name type="scientific">Letharia lupina</name>
    <dbReference type="NCBI Taxonomy" id="560253"/>
    <lineage>
        <taxon>Eukaryota</taxon>
        <taxon>Fungi</taxon>
        <taxon>Dikarya</taxon>
        <taxon>Ascomycota</taxon>
        <taxon>Pezizomycotina</taxon>
        <taxon>Lecanoromycetes</taxon>
        <taxon>OSLEUM clade</taxon>
        <taxon>Lecanoromycetidae</taxon>
        <taxon>Lecanorales</taxon>
        <taxon>Lecanorineae</taxon>
        <taxon>Parmeliaceae</taxon>
        <taxon>Letharia</taxon>
    </lineage>
</organism>
<keyword evidence="4" id="KW-0560">Oxidoreductase</keyword>
<name>A0A8H6CFS5_9LECA</name>
<comment type="similarity">
    <text evidence="2">Belongs to the cytochrome P450 family.</text>
</comment>
<comment type="caution">
    <text evidence="7">The sequence shown here is derived from an EMBL/GenBank/DDBJ whole genome shotgun (WGS) entry which is preliminary data.</text>
</comment>
<evidence type="ECO:0000256" key="4">
    <source>
        <dbReference type="ARBA" id="ARBA00023002"/>
    </source>
</evidence>
<comment type="cofactor">
    <cofactor evidence="1">
        <name>heme</name>
        <dbReference type="ChEBI" id="CHEBI:30413"/>
    </cofactor>
</comment>
<accession>A0A8H6CFS5</accession>
<dbReference type="Gene3D" id="1.10.630.10">
    <property type="entry name" value="Cytochrome P450"/>
    <property type="match status" value="1"/>
</dbReference>
<keyword evidence="5" id="KW-0408">Iron</keyword>
<dbReference type="GO" id="GO:0020037">
    <property type="term" value="F:heme binding"/>
    <property type="evidence" value="ECO:0007669"/>
    <property type="project" value="InterPro"/>
</dbReference>
<dbReference type="InterPro" id="IPR001128">
    <property type="entry name" value="Cyt_P450"/>
</dbReference>
<keyword evidence="8" id="KW-1185">Reference proteome</keyword>
<feature type="region of interest" description="Disordered" evidence="6">
    <location>
        <begin position="1"/>
        <end position="55"/>
    </location>
</feature>
<evidence type="ECO:0000256" key="2">
    <source>
        <dbReference type="ARBA" id="ARBA00010617"/>
    </source>
</evidence>
<evidence type="ECO:0000313" key="8">
    <source>
        <dbReference type="Proteomes" id="UP000593566"/>
    </source>
</evidence>
<dbReference type="GO" id="GO:0005506">
    <property type="term" value="F:iron ion binding"/>
    <property type="evidence" value="ECO:0007669"/>
    <property type="project" value="InterPro"/>
</dbReference>
<dbReference type="GO" id="GO:0004497">
    <property type="term" value="F:monooxygenase activity"/>
    <property type="evidence" value="ECO:0007669"/>
    <property type="project" value="InterPro"/>
</dbReference>
<evidence type="ECO:0000256" key="3">
    <source>
        <dbReference type="ARBA" id="ARBA00022723"/>
    </source>
</evidence>
<keyword evidence="3" id="KW-0479">Metal-binding</keyword>
<dbReference type="GO" id="GO:0016705">
    <property type="term" value="F:oxidoreductase activity, acting on paired donors, with incorporation or reduction of molecular oxygen"/>
    <property type="evidence" value="ECO:0007669"/>
    <property type="project" value="InterPro"/>
</dbReference>
<sequence>MASSLHGGRRQRIHDSSVSSRASAIPASSAPSHPPIPTEYSGDSHDEKSNGNDTASPLLTWTYEDAFNDLERDPVNLAHRMIFLGLGSIHTTGSQTAHAIHDLAARPELVKSLNEEIEKVRTAEKGWEKAALVKMWRLDSFMSESKRMNPPALTVFHRLAMELLVLFDGTRILKGTFIAVAAASILLDPDVVRDP</sequence>
<feature type="compositionally biased region" description="Low complexity" evidence="6">
    <location>
        <begin position="16"/>
        <end position="31"/>
    </location>
</feature>
<dbReference type="InterPro" id="IPR036396">
    <property type="entry name" value="Cyt_P450_sf"/>
</dbReference>
<dbReference type="Proteomes" id="UP000593566">
    <property type="component" value="Unassembled WGS sequence"/>
</dbReference>
<proteinExistence type="inferred from homology"/>
<evidence type="ECO:0000256" key="5">
    <source>
        <dbReference type="ARBA" id="ARBA00023004"/>
    </source>
</evidence>
<dbReference type="AlphaFoldDB" id="A0A8H6CFS5"/>
<dbReference type="RefSeq" id="XP_037151834.1">
    <property type="nucleotide sequence ID" value="XM_037292415.1"/>
</dbReference>
<protein>
    <submittedName>
        <fullName evidence="7">Uncharacterized protein</fullName>
    </submittedName>
</protein>